<evidence type="ECO:0000313" key="2">
    <source>
        <dbReference type="EMBL" id="EOB11353.1"/>
    </source>
</evidence>
<evidence type="ECO:0000313" key="3">
    <source>
        <dbReference type="Proteomes" id="UP000016927"/>
    </source>
</evidence>
<dbReference type="VEuPathDB" id="MicrosporidiaDB:NBO_1255g0001"/>
<gene>
    <name evidence="2" type="ORF">NBO_1255g0001</name>
</gene>
<dbReference type="EMBL" id="KB910162">
    <property type="protein sequence ID" value="EOB11353.1"/>
    <property type="molecule type" value="Genomic_DNA"/>
</dbReference>
<accession>R0MF29</accession>
<keyword evidence="1" id="KW-0732">Signal</keyword>
<organism evidence="2 3">
    <name type="scientific">Nosema bombycis (strain CQ1 / CVCC 102059)</name>
    <name type="common">Microsporidian parasite</name>
    <name type="synonym">Pebrine of silkworm</name>
    <dbReference type="NCBI Taxonomy" id="578461"/>
    <lineage>
        <taxon>Eukaryota</taxon>
        <taxon>Fungi</taxon>
        <taxon>Fungi incertae sedis</taxon>
        <taxon>Microsporidia</taxon>
        <taxon>Nosematidae</taxon>
        <taxon>Nosema</taxon>
    </lineage>
</organism>
<evidence type="ECO:0000256" key="1">
    <source>
        <dbReference type="SAM" id="SignalP"/>
    </source>
</evidence>
<name>R0MF29_NOSB1</name>
<keyword evidence="3" id="KW-1185">Reference proteome</keyword>
<protein>
    <submittedName>
        <fullName evidence="2">Uncharacterized protein</fullName>
    </submittedName>
</protein>
<dbReference type="AlphaFoldDB" id="R0MF29"/>
<reference evidence="2 3" key="1">
    <citation type="journal article" date="2013" name="BMC Genomics">
        <title>Comparative genomics of parasitic silkworm microsporidia reveal an association between genome expansion and host adaptation.</title>
        <authorList>
            <person name="Pan G."/>
            <person name="Xu J."/>
            <person name="Li T."/>
            <person name="Xia Q."/>
            <person name="Liu S.L."/>
            <person name="Zhang G."/>
            <person name="Li S."/>
            <person name="Li C."/>
            <person name="Liu H."/>
            <person name="Yang L."/>
            <person name="Liu T."/>
            <person name="Zhang X."/>
            <person name="Wu Z."/>
            <person name="Fan W."/>
            <person name="Dang X."/>
            <person name="Xiang H."/>
            <person name="Tao M."/>
            <person name="Li Y."/>
            <person name="Hu J."/>
            <person name="Li Z."/>
            <person name="Lin L."/>
            <person name="Luo J."/>
            <person name="Geng L."/>
            <person name="Wang L."/>
            <person name="Long M."/>
            <person name="Wan Y."/>
            <person name="He N."/>
            <person name="Zhang Z."/>
            <person name="Lu C."/>
            <person name="Keeling P.J."/>
            <person name="Wang J."/>
            <person name="Xiang Z."/>
            <person name="Zhou Z."/>
        </authorList>
    </citation>
    <scope>NUCLEOTIDE SEQUENCE [LARGE SCALE GENOMIC DNA]</scope>
    <source>
        <strain evidence="3">CQ1 / CVCC 102059</strain>
    </source>
</reference>
<feature type="signal peptide" evidence="1">
    <location>
        <begin position="1"/>
        <end position="21"/>
    </location>
</feature>
<feature type="chain" id="PRO_5004355234" evidence="1">
    <location>
        <begin position="22"/>
        <end position="321"/>
    </location>
</feature>
<sequence>MLLNFLNLFLNLLILKHEIDSIPFYKSQFILNSELRNINSIILNHLHSILRNDVVFVTKKGSESIFEPYCKYYYNMISKDKGESLFKASPLLNTTSPLNNKIYFFLDSKFYISHFKDFDFVDFDSSLNYTNGKDTSKLFINLFYKLIKNNCVSSVLGDTEFEIKNYKNFKEVKFSNKNIGIIHKTIYEKQNYDKNYTKSDYENFDLFKEIQNHFLNFYKNIKPNTIFLELSEKYIKSIIELIKNKSKEGKEYDDKEYDMNDLGSIEDLFPFHFYKNITKTIEENTFITGGICYKNNKGENRRFIMTGIVKKDKGMMYIEIV</sequence>
<dbReference type="HOGENOM" id="CLU_858155_0_0_1"/>
<proteinExistence type="predicted"/>
<dbReference type="Proteomes" id="UP000016927">
    <property type="component" value="Unassembled WGS sequence"/>
</dbReference>